<dbReference type="GO" id="GO:0009088">
    <property type="term" value="P:threonine biosynthetic process"/>
    <property type="evidence" value="ECO:0007669"/>
    <property type="project" value="UniProtKB-UniRule"/>
</dbReference>
<dbReference type="NCBIfam" id="TIGR00260">
    <property type="entry name" value="thrC"/>
    <property type="match status" value="1"/>
</dbReference>
<keyword evidence="17" id="KW-1185">Reference proteome</keyword>
<keyword evidence="7" id="KW-0028">Amino-acid biosynthesis</keyword>
<evidence type="ECO:0000256" key="10">
    <source>
        <dbReference type="ARBA" id="ARBA00023239"/>
    </source>
</evidence>
<dbReference type="InterPro" id="IPR037158">
    <property type="entry name" value="Thr_synth_N_sf"/>
</dbReference>
<keyword evidence="9 13" id="KW-0663">Pyridoxal phosphate</keyword>
<feature type="modified residue" description="N6-(pyridoxal phosphate)lysine" evidence="13">
    <location>
        <position position="244"/>
    </location>
</feature>
<evidence type="ECO:0000256" key="11">
    <source>
        <dbReference type="ARBA" id="ARBA00049144"/>
    </source>
</evidence>
<evidence type="ECO:0000256" key="4">
    <source>
        <dbReference type="ARBA" id="ARBA00005517"/>
    </source>
</evidence>
<dbReference type="InterPro" id="IPR036052">
    <property type="entry name" value="TrpB-like_PALP_sf"/>
</dbReference>
<evidence type="ECO:0000256" key="1">
    <source>
        <dbReference type="ARBA" id="ARBA00001933"/>
    </source>
</evidence>
<evidence type="ECO:0000313" key="16">
    <source>
        <dbReference type="EMBL" id="SFG30576.1"/>
    </source>
</evidence>
<evidence type="ECO:0000256" key="2">
    <source>
        <dbReference type="ARBA" id="ARBA00003648"/>
    </source>
</evidence>
<dbReference type="GO" id="GO:0030170">
    <property type="term" value="F:pyridoxal phosphate binding"/>
    <property type="evidence" value="ECO:0007669"/>
    <property type="project" value="InterPro"/>
</dbReference>
<dbReference type="InterPro" id="IPR004450">
    <property type="entry name" value="Thr_synthase-like"/>
</dbReference>
<comment type="similarity">
    <text evidence="4">Belongs to the threonine synthase family.</text>
</comment>
<dbReference type="PANTHER" id="PTHR42690:SF1">
    <property type="entry name" value="THREONINE SYNTHASE-LIKE 2"/>
    <property type="match status" value="1"/>
</dbReference>
<dbReference type="InterPro" id="IPR001926">
    <property type="entry name" value="TrpB-like_PALP"/>
</dbReference>
<evidence type="ECO:0000256" key="6">
    <source>
        <dbReference type="ARBA" id="ARBA00018679"/>
    </source>
</evidence>
<organism evidence="16 17">
    <name type="scientific">Corynebacterium spheniscorum</name>
    <dbReference type="NCBI Taxonomy" id="185761"/>
    <lineage>
        <taxon>Bacteria</taxon>
        <taxon>Bacillati</taxon>
        <taxon>Actinomycetota</taxon>
        <taxon>Actinomycetes</taxon>
        <taxon>Mycobacteriales</taxon>
        <taxon>Corynebacteriaceae</taxon>
        <taxon>Corynebacterium</taxon>
    </lineage>
</organism>
<dbReference type="STRING" id="185761.SAMN05660282_00572"/>
<evidence type="ECO:0000259" key="15">
    <source>
        <dbReference type="Pfam" id="PF14821"/>
    </source>
</evidence>
<feature type="domain" description="Tryptophan synthase beta chain-like PALP" evidence="14">
    <location>
        <begin position="230"/>
        <end position="465"/>
    </location>
</feature>
<dbReference type="PROSITE" id="PS00165">
    <property type="entry name" value="DEHYDRATASE_SER_THR"/>
    <property type="match status" value="1"/>
</dbReference>
<evidence type="ECO:0000256" key="7">
    <source>
        <dbReference type="ARBA" id="ARBA00022605"/>
    </source>
</evidence>
<evidence type="ECO:0000256" key="5">
    <source>
        <dbReference type="ARBA" id="ARBA00013028"/>
    </source>
</evidence>
<dbReference type="InterPro" id="IPR029144">
    <property type="entry name" value="Thr_synth_N"/>
</dbReference>
<dbReference type="CDD" id="cd01560">
    <property type="entry name" value="Thr-synth_2"/>
    <property type="match status" value="1"/>
</dbReference>
<dbReference type="Proteomes" id="UP000199065">
    <property type="component" value="Unassembled WGS sequence"/>
</dbReference>
<dbReference type="Gene3D" id="3.40.50.1100">
    <property type="match status" value="2"/>
</dbReference>
<dbReference type="EC" id="4.2.3.1" evidence="5 12"/>
<dbReference type="AlphaFoldDB" id="A0A1I2QY08"/>
<keyword evidence="8" id="KW-0791">Threonine biosynthesis</keyword>
<dbReference type="InterPro" id="IPR051166">
    <property type="entry name" value="Threonine_Synthase"/>
</dbReference>
<comment type="pathway">
    <text evidence="3">Amino-acid biosynthesis; L-threonine biosynthesis; L-threonine from L-aspartate: step 5/5.</text>
</comment>
<evidence type="ECO:0000256" key="13">
    <source>
        <dbReference type="PIRSR" id="PIRSR604450-51"/>
    </source>
</evidence>
<evidence type="ECO:0000259" key="14">
    <source>
        <dbReference type="Pfam" id="PF00291"/>
    </source>
</evidence>
<gene>
    <name evidence="16" type="ORF">SAMN05660282_00572</name>
</gene>
<dbReference type="Gene3D" id="3.90.1380.10">
    <property type="entry name" value="Threonine synthase, N-terminal domain"/>
    <property type="match status" value="1"/>
</dbReference>
<name>A0A1I2QY08_9CORY</name>
<reference evidence="16 17" key="1">
    <citation type="submission" date="2016-10" db="EMBL/GenBank/DDBJ databases">
        <authorList>
            <person name="de Groot N.N."/>
        </authorList>
    </citation>
    <scope>NUCLEOTIDE SEQUENCE [LARGE SCALE GENOMIC DNA]</scope>
    <source>
        <strain>J11</strain>
        <strain evidence="17">PG 39</strain>
    </source>
</reference>
<dbReference type="GO" id="GO:0004795">
    <property type="term" value="F:threonine synthase activity"/>
    <property type="evidence" value="ECO:0007669"/>
    <property type="project" value="UniProtKB-UniRule"/>
</dbReference>
<evidence type="ECO:0000256" key="9">
    <source>
        <dbReference type="ARBA" id="ARBA00022898"/>
    </source>
</evidence>
<proteinExistence type="inferred from homology"/>
<feature type="domain" description="Threonine synthase N-terminal" evidence="15">
    <location>
        <begin position="121"/>
        <end position="203"/>
    </location>
</feature>
<evidence type="ECO:0000313" key="17">
    <source>
        <dbReference type="Proteomes" id="UP000199065"/>
    </source>
</evidence>
<dbReference type="InterPro" id="IPR000634">
    <property type="entry name" value="Ser/Thr_deHydtase_PyrdxlP-BS"/>
</dbReference>
<evidence type="ECO:0000256" key="8">
    <source>
        <dbReference type="ARBA" id="ARBA00022697"/>
    </source>
</evidence>
<accession>A0A1I2QY08</accession>
<dbReference type="Pfam" id="PF00291">
    <property type="entry name" value="PALP"/>
    <property type="match status" value="1"/>
</dbReference>
<evidence type="ECO:0000256" key="12">
    <source>
        <dbReference type="NCBIfam" id="TIGR00260"/>
    </source>
</evidence>
<dbReference type="EMBL" id="FOPJ01000002">
    <property type="protein sequence ID" value="SFG30576.1"/>
    <property type="molecule type" value="Genomic_DNA"/>
</dbReference>
<comment type="catalytic activity">
    <reaction evidence="11">
        <text>O-phospho-L-homoserine + H2O = L-threonine + phosphate</text>
        <dbReference type="Rhea" id="RHEA:10840"/>
        <dbReference type="ChEBI" id="CHEBI:15377"/>
        <dbReference type="ChEBI" id="CHEBI:43474"/>
        <dbReference type="ChEBI" id="CHEBI:57590"/>
        <dbReference type="ChEBI" id="CHEBI:57926"/>
        <dbReference type="EC" id="4.2.3.1"/>
    </reaction>
</comment>
<keyword evidence="10" id="KW-0456">Lyase</keyword>
<dbReference type="SUPFAM" id="SSF53686">
    <property type="entry name" value="Tryptophan synthase beta subunit-like PLP-dependent enzymes"/>
    <property type="match status" value="1"/>
</dbReference>
<dbReference type="Pfam" id="PF24857">
    <property type="entry name" value="THR4_C"/>
    <property type="match status" value="1"/>
</dbReference>
<dbReference type="UniPathway" id="UPA00050">
    <property type="reaction ID" value="UER00065"/>
</dbReference>
<comment type="cofactor">
    <cofactor evidence="1 13">
        <name>pyridoxal 5'-phosphate</name>
        <dbReference type="ChEBI" id="CHEBI:597326"/>
    </cofactor>
</comment>
<comment type="function">
    <text evidence="2">Catalyzes the gamma-elimination of phosphate from L-phosphohomoserine and the beta-addition of water to produce L-threonine.</text>
</comment>
<evidence type="ECO:0000256" key="3">
    <source>
        <dbReference type="ARBA" id="ARBA00004979"/>
    </source>
</evidence>
<sequence>MTGGGGGGSLEVGVLVVLLVGDTVKVPNGLVVVGVDPDCVGILSASASTTPKITKMARTAALNRRRRRPLGSGGKSVALSGVFADIEEGIGPILKGKRVHSKQPGGVHPLDNHPSSVVQVKYISTRDPQRTPVSFTDILLGGLAPDGGLYLPETYPQLDAAQLTRWRTLLKEEGYAALAAEILGLFVDDIPAEDIAAICARAYDGSDDPAAGTSFSSAEIVPVTHLEDSLYIAHLSEGPTAAFKDMAMQLLGELFEYELGRRGETLNILGATSGDTGSSAEYAMRGRAGIRVFMLTPAGRMTPFQQAQMFGLDDPNIFNIALDGVFDDCQDVVKAVSRDAQFKKEYRIGAVNSINWARLMAQVVYYISSWLKMTENNDQKVSFCVPTGNFGDICAGHIARQMGLPIDRLIVATNENDVLDEFFHSGDYRVRSSAETMETSSPSMDISRASNFERFVFDLLDRDATRIDDLFGTQVTQGGFDLSKDPAFVKVDQTYGFASGKSTHADRVSTIRDCFERLGVMIDPHTADGVHVARQWADQVDSSIVCLETALPVKFAETIVEATSQEPETPERFKDVMDAPRHVKDLPNDADVVKSFIRESIENTEV</sequence>
<dbReference type="Pfam" id="PF14821">
    <property type="entry name" value="Thr_synth_N"/>
    <property type="match status" value="1"/>
</dbReference>
<dbReference type="PANTHER" id="PTHR42690">
    <property type="entry name" value="THREONINE SYNTHASE FAMILY MEMBER"/>
    <property type="match status" value="1"/>
</dbReference>
<protein>
    <recommendedName>
        <fullName evidence="6 12">Threonine synthase</fullName>
        <ecNumber evidence="5 12">4.2.3.1</ecNumber>
    </recommendedName>
</protein>